<dbReference type="EMBL" id="KQ964440">
    <property type="protein sequence ID" value="KXN73232.1"/>
    <property type="molecule type" value="Genomic_DNA"/>
</dbReference>
<gene>
    <name evidence="1" type="ORF">CONCODRAFT_32972</name>
</gene>
<dbReference type="Proteomes" id="UP000070444">
    <property type="component" value="Unassembled WGS sequence"/>
</dbReference>
<evidence type="ECO:0000313" key="1">
    <source>
        <dbReference type="EMBL" id="KXN73232.1"/>
    </source>
</evidence>
<accession>A0A137PE40</accession>
<proteinExistence type="predicted"/>
<feature type="non-terminal residue" evidence="1">
    <location>
        <position position="73"/>
    </location>
</feature>
<evidence type="ECO:0000313" key="2">
    <source>
        <dbReference type="Proteomes" id="UP000070444"/>
    </source>
</evidence>
<dbReference type="AlphaFoldDB" id="A0A137PE40"/>
<name>A0A137PE40_CONC2</name>
<reference evidence="1 2" key="1">
    <citation type="journal article" date="2015" name="Genome Biol. Evol.">
        <title>Phylogenomic analyses indicate that early fungi evolved digesting cell walls of algal ancestors of land plants.</title>
        <authorList>
            <person name="Chang Y."/>
            <person name="Wang S."/>
            <person name="Sekimoto S."/>
            <person name="Aerts A.L."/>
            <person name="Choi C."/>
            <person name="Clum A."/>
            <person name="LaButti K.M."/>
            <person name="Lindquist E.A."/>
            <person name="Yee Ngan C."/>
            <person name="Ohm R.A."/>
            <person name="Salamov A.A."/>
            <person name="Grigoriev I.V."/>
            <person name="Spatafora J.W."/>
            <person name="Berbee M.L."/>
        </authorList>
    </citation>
    <scope>NUCLEOTIDE SEQUENCE [LARGE SCALE GENOMIC DNA]</scope>
    <source>
        <strain evidence="1 2">NRRL 28638</strain>
    </source>
</reference>
<feature type="non-terminal residue" evidence="1">
    <location>
        <position position="1"/>
    </location>
</feature>
<sequence length="73" mass="8393">NMVFPSITMVGTYPVFYKIPITKTLSECVEKGTTPKEETIVYRCNPKEIDQPLTTGMLLKKDRKIIVKHFLAF</sequence>
<dbReference type="OrthoDB" id="3213671at2759"/>
<keyword evidence="2" id="KW-1185">Reference proteome</keyword>
<organism evidence="1 2">
    <name type="scientific">Conidiobolus coronatus (strain ATCC 28846 / CBS 209.66 / NRRL 28638)</name>
    <name type="common">Delacroixia coronata</name>
    <dbReference type="NCBI Taxonomy" id="796925"/>
    <lineage>
        <taxon>Eukaryota</taxon>
        <taxon>Fungi</taxon>
        <taxon>Fungi incertae sedis</taxon>
        <taxon>Zoopagomycota</taxon>
        <taxon>Entomophthoromycotina</taxon>
        <taxon>Entomophthoromycetes</taxon>
        <taxon>Entomophthorales</taxon>
        <taxon>Ancylistaceae</taxon>
        <taxon>Conidiobolus</taxon>
    </lineage>
</organism>
<protein>
    <submittedName>
        <fullName evidence="1">Uncharacterized protein</fullName>
    </submittedName>
</protein>